<dbReference type="Proteomes" id="UP000627521">
    <property type="component" value="Unassembled WGS sequence"/>
</dbReference>
<keyword evidence="2" id="KW-1185">Reference proteome</keyword>
<name>A0ABR8LYG9_9FLAO</name>
<proteinExistence type="predicted"/>
<evidence type="ECO:0008006" key="3">
    <source>
        <dbReference type="Google" id="ProtNLM"/>
    </source>
</evidence>
<accession>A0ABR8LYG9</accession>
<dbReference type="EMBL" id="JACXXH010000003">
    <property type="protein sequence ID" value="MBD3863302.1"/>
    <property type="molecule type" value="Genomic_DNA"/>
</dbReference>
<comment type="caution">
    <text evidence="1">The sequence shown here is derived from an EMBL/GenBank/DDBJ whole genome shotgun (WGS) entry which is preliminary data.</text>
</comment>
<organism evidence="1 2">
    <name type="scientific">Olleya marilimosa</name>
    <dbReference type="NCBI Taxonomy" id="272164"/>
    <lineage>
        <taxon>Bacteria</taxon>
        <taxon>Pseudomonadati</taxon>
        <taxon>Bacteroidota</taxon>
        <taxon>Flavobacteriia</taxon>
        <taxon>Flavobacteriales</taxon>
        <taxon>Flavobacteriaceae</taxon>
    </lineage>
</organism>
<protein>
    <recommendedName>
        <fullName evidence="3">DUF4142 domain-containing protein</fullName>
    </recommendedName>
</protein>
<reference evidence="1 2" key="1">
    <citation type="submission" date="2020-09" db="EMBL/GenBank/DDBJ databases">
        <title>Bacillus nautilus sp. nov., Chryseoglobus crepusculi sp. nov, and Psychrobacter noctis sp. nov., isolated from deep-sea sponges from the equatorial Atlantic.</title>
        <authorList>
            <person name="Stennett H.L."/>
            <person name="Williams S.E."/>
        </authorList>
    </citation>
    <scope>NUCLEOTIDE SEQUENCE [LARGE SCALE GENOMIC DNA]</scope>
    <source>
        <strain evidence="1 2">28M-24</strain>
    </source>
</reference>
<evidence type="ECO:0000313" key="1">
    <source>
        <dbReference type="EMBL" id="MBD3863302.1"/>
    </source>
</evidence>
<dbReference type="RefSeq" id="WP_191099634.1">
    <property type="nucleotide sequence ID" value="NZ_CAXBHU010000003.1"/>
</dbReference>
<evidence type="ECO:0000313" key="2">
    <source>
        <dbReference type="Proteomes" id="UP000627521"/>
    </source>
</evidence>
<sequence>MKYFKNRKITVLFIFIVIMIGISFNSCDELIKSKKLENKKSELTTQAINENKNEAKLLLMLSKDNQEVINLTKALQEVINKDSIVDLAKKIEETHVQFAEDLQEVATDKLISIPNYAEAPLNKSIVNLTEEDKFKALNKLKSIIDNQLFILNKLSKTSNSKDFKTLIVKADSKINDSLNKAKNILNVLNTNS</sequence>
<gene>
    <name evidence="1" type="ORF">IEG06_07545</name>
</gene>